<dbReference type="Gene3D" id="1.10.8.1180">
    <property type="match status" value="3"/>
</dbReference>
<feature type="region of interest" description="Disordered" evidence="1">
    <location>
        <begin position="96"/>
        <end position="122"/>
    </location>
</feature>
<feature type="domain" description="DnaT DNA-binding" evidence="2">
    <location>
        <begin position="117"/>
        <end position="180"/>
    </location>
</feature>
<feature type="domain" description="DnaT DNA-binding" evidence="2">
    <location>
        <begin position="189"/>
        <end position="255"/>
    </location>
</feature>
<organism evidence="3 4">
    <name type="scientific">Gilvimarinus xylanilyticus</name>
    <dbReference type="NCBI Taxonomy" id="2944139"/>
    <lineage>
        <taxon>Bacteria</taxon>
        <taxon>Pseudomonadati</taxon>
        <taxon>Pseudomonadota</taxon>
        <taxon>Gammaproteobacteria</taxon>
        <taxon>Cellvibrionales</taxon>
        <taxon>Cellvibrionaceae</taxon>
        <taxon>Gilvimarinus</taxon>
    </lineage>
</organism>
<evidence type="ECO:0000259" key="2">
    <source>
        <dbReference type="Pfam" id="PF17948"/>
    </source>
</evidence>
<protein>
    <submittedName>
        <fullName evidence="3">DnaT-like ssDNA-binding domain-containing protein</fullName>
    </submittedName>
</protein>
<dbReference type="RefSeq" id="WP_253969050.1">
    <property type="nucleotide sequence ID" value="NZ_JAMFTH010000006.1"/>
</dbReference>
<dbReference type="InterPro" id="IPR040480">
    <property type="entry name" value="DnaT_DNA_bind"/>
</dbReference>
<feature type="region of interest" description="Disordered" evidence="1">
    <location>
        <begin position="331"/>
        <end position="366"/>
    </location>
</feature>
<feature type="domain" description="DnaT DNA-binding" evidence="2">
    <location>
        <begin position="264"/>
        <end position="327"/>
    </location>
</feature>
<proteinExistence type="predicted"/>
<name>A0A9X2I172_9GAMM</name>
<sequence length="366" mass="42135">MTASLLPEKPLLISPSLAATIGLEEALLLSVMAEAESSGRLLQRQISERLPFWPAEDIQRIAKNLQEKGLIQLTSAPYTQCGELAWRFSPGVLPGAETAQPQAPVAPRPAAPAQSNQISPGWQPDAELKMQLAQYNIPDYFIRQQVPEFVTYWRERGEAHHSWGAKFLKQVVRRWREHEAGQFKREQDTPMTPEWRPSQDAMVLLVRHAGINQAFVEDAIAEFVLYWRERGDVGRTWNTRFIQHVKRQWAKYTNALEHDTEPKRLPDNWQPGKDVFDVLALANIDLAFARRQIPEFVLFWRESNRVHSSWNTKFLQHVKYHWARQHSFSQVPQQGNTNVRNQSATGTSTTRDRSLVEDLTDRSWAG</sequence>
<keyword evidence="4" id="KW-1185">Reference proteome</keyword>
<evidence type="ECO:0000313" key="4">
    <source>
        <dbReference type="Proteomes" id="UP001139319"/>
    </source>
</evidence>
<accession>A0A9X2I172</accession>
<reference evidence="3" key="1">
    <citation type="submission" date="2022-05" db="EMBL/GenBank/DDBJ databases">
        <authorList>
            <person name="Sun H.-N."/>
        </authorList>
    </citation>
    <scope>NUCLEOTIDE SEQUENCE</scope>
    <source>
        <strain evidence="3">HB14</strain>
    </source>
</reference>
<reference evidence="3" key="2">
    <citation type="submission" date="2023-01" db="EMBL/GenBank/DDBJ databases">
        <title>Gilvimarinus xylanilyticus HB14 isolated from Caulerpa lentillifera aquaculture base in Hainan, China.</title>
        <authorList>
            <person name="Zhang Y.-J."/>
        </authorList>
    </citation>
    <scope>NUCLEOTIDE SEQUENCE</scope>
    <source>
        <strain evidence="3">HB14</strain>
    </source>
</reference>
<dbReference type="AlphaFoldDB" id="A0A9X2I172"/>
<dbReference type="Proteomes" id="UP001139319">
    <property type="component" value="Unassembled WGS sequence"/>
</dbReference>
<feature type="compositionally biased region" description="Basic and acidic residues" evidence="1">
    <location>
        <begin position="350"/>
        <end position="366"/>
    </location>
</feature>
<evidence type="ECO:0000256" key="1">
    <source>
        <dbReference type="SAM" id="MobiDB-lite"/>
    </source>
</evidence>
<gene>
    <name evidence="3" type="ORF">M6D89_15730</name>
</gene>
<comment type="caution">
    <text evidence="3">The sequence shown here is derived from an EMBL/GenBank/DDBJ whole genome shotgun (WGS) entry which is preliminary data.</text>
</comment>
<feature type="compositionally biased region" description="Polar residues" evidence="1">
    <location>
        <begin position="331"/>
        <end position="349"/>
    </location>
</feature>
<evidence type="ECO:0000313" key="3">
    <source>
        <dbReference type="EMBL" id="MCP8900759.1"/>
    </source>
</evidence>
<dbReference type="Pfam" id="PF17948">
    <property type="entry name" value="DnaT"/>
    <property type="match status" value="3"/>
</dbReference>
<dbReference type="EMBL" id="JAMFTH010000006">
    <property type="protein sequence ID" value="MCP8900759.1"/>
    <property type="molecule type" value="Genomic_DNA"/>
</dbReference>